<evidence type="ECO:0000313" key="3">
    <source>
        <dbReference type="Proteomes" id="UP000674143"/>
    </source>
</evidence>
<feature type="region of interest" description="Disordered" evidence="1">
    <location>
        <begin position="516"/>
        <end position="558"/>
    </location>
</feature>
<dbReference type="Proteomes" id="UP000674143">
    <property type="component" value="Unassembled WGS sequence"/>
</dbReference>
<dbReference type="KEGG" id="loi:92363040"/>
<sequence>MSAHRGRRAAAHRHPQSSLRALDAHLKVLRAEAQTGLSSQDVRRTLIKEKLRQPAPSRFATASARVGGDIAEIPSAWLEGDLNLESTVNNKGGASAASLPAGAHLAGATTSTTSACPAPSSSAPSAALRTYEALRTAAEEVDYDVSYEEALRHVEERDSETGLATTWRTRCHASVPQLFSFTAVTASAGSREARGECLMFEGGATAGGSFRPAASSELYTTPPSRPSVAVCSATCRLSAALSASRPASQASIASAATSSSITATDKAKREAPRSKGGDVGAFPLSTEGTAVVCSSAATYAKTLRQLVQEQRRHASGVGSGPLPSGSTSAAWIGREHNERDSGAAALEWRTRLTAAVTLAVCPSCNAWFERTLQQPQRRRPSEETLKRNVGNAEDASRCCCPRCGHDVGVGTPATVAAAGAGPRWAWAPPATTVVCEATPRDFNEAPERVIDPANARCPPQPSSLASAAIHRSTNGVIGEMCGTDSVGFAESSSDGSKEVSFATLVARIRASRLRAQEGAERSEMMTPSATEVHTQQSPLSNTSIVPPRPPTQLTPTTVPASVGTFHVCAETDMRGEMAPSRPLPLSEPTAPARVNPFTQSLRAALSRLYFDDLWAGAMGEVS</sequence>
<dbReference type="GeneID" id="92363040"/>
<dbReference type="AlphaFoldDB" id="A0A836KYW6"/>
<dbReference type="SMR" id="A0A836KYW6"/>
<proteinExistence type="predicted"/>
<accession>A0A836KYW6</accession>
<feature type="compositionally biased region" description="Low complexity" evidence="1">
    <location>
        <begin position="248"/>
        <end position="264"/>
    </location>
</feature>
<keyword evidence="3" id="KW-1185">Reference proteome</keyword>
<evidence type="ECO:0000256" key="1">
    <source>
        <dbReference type="SAM" id="MobiDB-lite"/>
    </source>
</evidence>
<name>A0A836KYW6_9TRYP</name>
<dbReference type="RefSeq" id="XP_067064489.1">
    <property type="nucleotide sequence ID" value="XM_067209106.1"/>
</dbReference>
<organism evidence="2 3">
    <name type="scientific">Leishmania orientalis</name>
    <dbReference type="NCBI Taxonomy" id="2249476"/>
    <lineage>
        <taxon>Eukaryota</taxon>
        <taxon>Discoba</taxon>
        <taxon>Euglenozoa</taxon>
        <taxon>Kinetoplastea</taxon>
        <taxon>Metakinetoplastina</taxon>
        <taxon>Trypanosomatida</taxon>
        <taxon>Trypanosomatidae</taxon>
        <taxon>Leishmaniinae</taxon>
        <taxon>Leishmania</taxon>
    </lineage>
</organism>
<gene>
    <name evidence="2" type="ORF">LSCM4_07203</name>
</gene>
<reference evidence="3" key="2">
    <citation type="journal article" date="2021" name="Sci. Data">
        <title>Chromosome-scale genome sequencing, assembly and annotation of six genomes from subfamily Leishmaniinae.</title>
        <authorList>
            <person name="Almutairi H."/>
            <person name="Urbaniak M.D."/>
            <person name="Bates M.D."/>
            <person name="Jariyapan N."/>
            <person name="Kwakye-Nuako G."/>
            <person name="Thomaz Soccol V."/>
            <person name="Al-Salem W.S."/>
            <person name="Dillon R.J."/>
            <person name="Bates P.A."/>
            <person name="Gatherer D."/>
        </authorList>
    </citation>
    <scope>NUCLEOTIDE SEQUENCE [LARGE SCALE GENOMIC DNA]</scope>
</reference>
<feature type="compositionally biased region" description="Basic and acidic residues" evidence="1">
    <location>
        <begin position="265"/>
        <end position="276"/>
    </location>
</feature>
<reference evidence="3" key="1">
    <citation type="journal article" date="2021" name="Microbiol. Resour. Announc.">
        <title>LGAAP: Leishmaniinae Genome Assembly and Annotation Pipeline.</title>
        <authorList>
            <person name="Almutairi H."/>
            <person name="Urbaniak M.D."/>
            <person name="Bates M.D."/>
            <person name="Jariyapan N."/>
            <person name="Kwakye-Nuako G."/>
            <person name="Thomaz-Soccol V."/>
            <person name="Al-Salem W.S."/>
            <person name="Dillon R.J."/>
            <person name="Bates P.A."/>
            <person name="Gatherer D."/>
        </authorList>
    </citation>
    <scope>NUCLEOTIDE SEQUENCE [LARGE SCALE GENOMIC DNA]</scope>
</reference>
<protein>
    <submittedName>
        <fullName evidence="2">Uncharacterized protein</fullName>
    </submittedName>
</protein>
<comment type="caution">
    <text evidence="2">The sequence shown here is derived from an EMBL/GenBank/DDBJ whole genome shotgun (WGS) entry which is preliminary data.</text>
</comment>
<feature type="compositionally biased region" description="Polar residues" evidence="1">
    <location>
        <begin position="525"/>
        <end position="544"/>
    </location>
</feature>
<feature type="region of interest" description="Disordered" evidence="1">
    <location>
        <begin position="248"/>
        <end position="281"/>
    </location>
</feature>
<evidence type="ECO:0000313" key="2">
    <source>
        <dbReference type="EMBL" id="KAG5482993.1"/>
    </source>
</evidence>
<dbReference type="EMBL" id="JAFHLR010000015">
    <property type="protein sequence ID" value="KAG5482993.1"/>
    <property type="molecule type" value="Genomic_DNA"/>
</dbReference>